<dbReference type="InterPro" id="IPR018289">
    <property type="entry name" value="MULE_transposase_dom"/>
</dbReference>
<accession>A0A9N9NX93</accession>
<evidence type="ECO:0000259" key="1">
    <source>
        <dbReference type="Pfam" id="PF10551"/>
    </source>
</evidence>
<dbReference type="EMBL" id="CAJVPZ010045255">
    <property type="protein sequence ID" value="CAG8768953.1"/>
    <property type="molecule type" value="Genomic_DNA"/>
</dbReference>
<dbReference type="Pfam" id="PF10551">
    <property type="entry name" value="MULE"/>
    <property type="match status" value="1"/>
</dbReference>
<feature type="non-terminal residue" evidence="2">
    <location>
        <position position="192"/>
    </location>
</feature>
<dbReference type="Proteomes" id="UP000789396">
    <property type="component" value="Unassembled WGS sequence"/>
</dbReference>
<proteinExistence type="predicted"/>
<name>A0A9N9NX93_9GLOM</name>
<sequence length="192" mass="22734">KRPRKHEDLNKQRDRGYIERFSCNGVLKILLNMEMNTAAVDLQHNLLHKRPDRFNVSDIIKAEIKKNLHLMPADIFRHILTLFFESLFKLGLNNVYFFLTDKDFAQVSAAQKVWPNAKIQICFWHLKKAIKKRLTDNTYPKVINYSSYSAHQVFEFIDIEFYPTPPSQMTPVQKKSFCFCPKELRPKILDMI</sequence>
<feature type="domain" description="MULE transposase" evidence="1">
    <location>
        <begin position="88"/>
        <end position="128"/>
    </location>
</feature>
<keyword evidence="3" id="KW-1185">Reference proteome</keyword>
<evidence type="ECO:0000313" key="3">
    <source>
        <dbReference type="Proteomes" id="UP000789396"/>
    </source>
</evidence>
<feature type="non-terminal residue" evidence="2">
    <location>
        <position position="1"/>
    </location>
</feature>
<evidence type="ECO:0000313" key="2">
    <source>
        <dbReference type="EMBL" id="CAG8768953.1"/>
    </source>
</evidence>
<protein>
    <submittedName>
        <fullName evidence="2">16202_t:CDS:1</fullName>
    </submittedName>
</protein>
<comment type="caution">
    <text evidence="2">The sequence shown here is derived from an EMBL/GenBank/DDBJ whole genome shotgun (WGS) entry which is preliminary data.</text>
</comment>
<dbReference type="OrthoDB" id="2449435at2759"/>
<organism evidence="2 3">
    <name type="scientific">Racocetra fulgida</name>
    <dbReference type="NCBI Taxonomy" id="60492"/>
    <lineage>
        <taxon>Eukaryota</taxon>
        <taxon>Fungi</taxon>
        <taxon>Fungi incertae sedis</taxon>
        <taxon>Mucoromycota</taxon>
        <taxon>Glomeromycotina</taxon>
        <taxon>Glomeromycetes</taxon>
        <taxon>Diversisporales</taxon>
        <taxon>Gigasporaceae</taxon>
        <taxon>Racocetra</taxon>
    </lineage>
</organism>
<gene>
    <name evidence="2" type="ORF">RFULGI_LOCUS14910</name>
</gene>
<dbReference type="AlphaFoldDB" id="A0A9N9NX93"/>
<reference evidence="2" key="1">
    <citation type="submission" date="2021-06" db="EMBL/GenBank/DDBJ databases">
        <authorList>
            <person name="Kallberg Y."/>
            <person name="Tangrot J."/>
            <person name="Rosling A."/>
        </authorList>
    </citation>
    <scope>NUCLEOTIDE SEQUENCE</scope>
    <source>
        <strain evidence="2">IN212</strain>
    </source>
</reference>